<gene>
    <name evidence="2" type="ORF">A2215_00880</name>
</gene>
<feature type="domain" description="LTD" evidence="1">
    <location>
        <begin position="38"/>
        <end position="159"/>
    </location>
</feature>
<name>A0A1F5EEQ1_9BACT</name>
<dbReference type="InterPro" id="IPR001322">
    <property type="entry name" value="Lamin_tail_dom"/>
</dbReference>
<proteinExistence type="predicted"/>
<dbReference type="InterPro" id="IPR023833">
    <property type="entry name" value="Signal_pept_SipW-depend-type"/>
</dbReference>
<evidence type="ECO:0000259" key="1">
    <source>
        <dbReference type="PROSITE" id="PS51841"/>
    </source>
</evidence>
<dbReference type="AlphaFoldDB" id="A0A1F5EEQ1"/>
<dbReference type="PROSITE" id="PS51841">
    <property type="entry name" value="LTD"/>
    <property type="match status" value="1"/>
</dbReference>
<dbReference type="EMBL" id="MEZY01000004">
    <property type="protein sequence ID" value="OGD65853.1"/>
    <property type="molecule type" value="Genomic_DNA"/>
</dbReference>
<evidence type="ECO:0000313" key="2">
    <source>
        <dbReference type="EMBL" id="OGD65853.1"/>
    </source>
</evidence>
<reference evidence="2 3" key="1">
    <citation type="journal article" date="2016" name="Nat. Commun.">
        <title>Thousands of microbial genomes shed light on interconnected biogeochemical processes in an aquifer system.</title>
        <authorList>
            <person name="Anantharaman K."/>
            <person name="Brown C.T."/>
            <person name="Hug L.A."/>
            <person name="Sharon I."/>
            <person name="Castelle C.J."/>
            <person name="Probst A.J."/>
            <person name="Thomas B.C."/>
            <person name="Singh A."/>
            <person name="Wilkins M.J."/>
            <person name="Karaoz U."/>
            <person name="Brodie E.L."/>
            <person name="Williams K.H."/>
            <person name="Hubbard S.S."/>
            <person name="Banfield J.F."/>
        </authorList>
    </citation>
    <scope>NUCLEOTIDE SEQUENCE [LARGE SCALE GENOMIC DNA]</scope>
</reference>
<accession>A0A1F5EEQ1</accession>
<dbReference type="Pfam" id="PF00932">
    <property type="entry name" value="LTD"/>
    <property type="match status" value="1"/>
</dbReference>
<dbReference type="Proteomes" id="UP000178583">
    <property type="component" value="Unassembled WGS sequence"/>
</dbReference>
<comment type="caution">
    <text evidence="2">The sequence shown here is derived from an EMBL/GenBank/DDBJ whole genome shotgun (WGS) entry which is preliminary data.</text>
</comment>
<dbReference type="STRING" id="1797472.A2215_00880"/>
<dbReference type="NCBIfam" id="TIGR04088">
    <property type="entry name" value="cognate_SipW"/>
    <property type="match status" value="1"/>
</dbReference>
<evidence type="ECO:0000313" key="3">
    <source>
        <dbReference type="Proteomes" id="UP000178583"/>
    </source>
</evidence>
<dbReference type="Gene3D" id="2.60.40.1260">
    <property type="entry name" value="Lamin Tail domain"/>
    <property type="match status" value="1"/>
</dbReference>
<protein>
    <recommendedName>
        <fullName evidence="1">LTD domain-containing protein</fullName>
    </recommendedName>
</protein>
<organism evidence="2 3">
    <name type="scientific">Candidatus Berkelbacteria bacterium RIFOXYA2_FULL_43_10</name>
    <dbReference type="NCBI Taxonomy" id="1797472"/>
    <lineage>
        <taxon>Bacteria</taxon>
        <taxon>Candidatus Berkelbacteria</taxon>
    </lineage>
</organism>
<dbReference type="InterPro" id="IPR036415">
    <property type="entry name" value="Lamin_tail_dom_sf"/>
</dbReference>
<sequence length="190" mass="20717">MRINRIWSAFQVGFLVSATLFLVGATTMASLYDRETSVSNSFTAGVSSDVDVVLNEFVPNPTGDDDALMPDGEWVELYNKGNWPIDVSGWYIYDIDNNGIEINSSRIVGGNTTIFAKGYLVVFRDAGGSFELTNTADQVKLYDDIISSGILIDSFLYTGSVENRSWARVPDGTGSWVGNRTLTQGVTNGL</sequence>
<dbReference type="SUPFAM" id="SSF74853">
    <property type="entry name" value="Lamin A/C globular tail domain"/>
    <property type="match status" value="1"/>
</dbReference>